<reference evidence="3" key="2">
    <citation type="submission" date="2021-04" db="EMBL/GenBank/DDBJ databases">
        <authorList>
            <person name="Gilroy R."/>
        </authorList>
    </citation>
    <scope>NUCLEOTIDE SEQUENCE</scope>
    <source>
        <strain evidence="3">G3-2149</strain>
    </source>
</reference>
<keyword evidence="1" id="KW-0732">Signal</keyword>
<accession>A0A9E2P015</accession>
<gene>
    <name evidence="3" type="ORF">H9789_01240</name>
</gene>
<comment type="caution">
    <text evidence="3">The sequence shown here is derived from an EMBL/GenBank/DDBJ whole genome shotgun (WGS) entry which is preliminary data.</text>
</comment>
<sequence>MKNWFKLLFVCAVSVFAFSACSKDEDEISLSQELVTGTWDVVWVEEDGETLDLPKGYIYMTLTEGGNYRTVMFGDSYSGTYRISGNTVIGTTRDPITEYYRFTSLDGNKVTINYSNSTGDKMKFRVEKR</sequence>
<organism evidence="3 4">
    <name type="scientific">Candidatus Paraprevotella stercoravium</name>
    <dbReference type="NCBI Taxonomy" id="2838725"/>
    <lineage>
        <taxon>Bacteria</taxon>
        <taxon>Pseudomonadati</taxon>
        <taxon>Bacteroidota</taxon>
        <taxon>Bacteroidia</taxon>
        <taxon>Bacteroidales</taxon>
        <taxon>Prevotellaceae</taxon>
        <taxon>Paraprevotella</taxon>
    </lineage>
</organism>
<dbReference type="Proteomes" id="UP000823865">
    <property type="component" value="Unassembled WGS sequence"/>
</dbReference>
<reference evidence="3" key="1">
    <citation type="journal article" date="2021" name="PeerJ">
        <title>Extensive microbial diversity within the chicken gut microbiome revealed by metagenomics and culture.</title>
        <authorList>
            <person name="Gilroy R."/>
            <person name="Ravi A."/>
            <person name="Getino M."/>
            <person name="Pursley I."/>
            <person name="Horton D.L."/>
            <person name="Alikhan N.F."/>
            <person name="Baker D."/>
            <person name="Gharbi K."/>
            <person name="Hall N."/>
            <person name="Watson M."/>
            <person name="Adriaenssens E.M."/>
            <person name="Foster-Nyarko E."/>
            <person name="Jarju S."/>
            <person name="Secka A."/>
            <person name="Antonio M."/>
            <person name="Oren A."/>
            <person name="Chaudhuri R.R."/>
            <person name="La Ragione R."/>
            <person name="Hildebrand F."/>
            <person name="Pallen M.J."/>
        </authorList>
    </citation>
    <scope>NUCLEOTIDE SEQUENCE</scope>
    <source>
        <strain evidence="3">G3-2149</strain>
    </source>
</reference>
<protein>
    <submittedName>
        <fullName evidence="3">Lipocalin family protein</fullName>
    </submittedName>
</protein>
<dbReference type="PROSITE" id="PS51257">
    <property type="entry name" value="PROKAR_LIPOPROTEIN"/>
    <property type="match status" value="1"/>
</dbReference>
<evidence type="ECO:0000259" key="2">
    <source>
        <dbReference type="Pfam" id="PF13648"/>
    </source>
</evidence>
<feature type="domain" description="Lipocalin-like" evidence="2">
    <location>
        <begin position="36"/>
        <end position="109"/>
    </location>
</feature>
<proteinExistence type="predicted"/>
<evidence type="ECO:0000313" key="4">
    <source>
        <dbReference type="Proteomes" id="UP000823865"/>
    </source>
</evidence>
<dbReference type="InterPro" id="IPR024311">
    <property type="entry name" value="Lipocalin-like"/>
</dbReference>
<evidence type="ECO:0000313" key="3">
    <source>
        <dbReference type="EMBL" id="MBU3852453.1"/>
    </source>
</evidence>
<dbReference type="Pfam" id="PF13648">
    <property type="entry name" value="Lipocalin_4"/>
    <property type="match status" value="1"/>
</dbReference>
<dbReference type="EMBL" id="JAHLFU010000022">
    <property type="protein sequence ID" value="MBU3852453.1"/>
    <property type="molecule type" value="Genomic_DNA"/>
</dbReference>
<feature type="chain" id="PRO_5039534608" evidence="1">
    <location>
        <begin position="23"/>
        <end position="129"/>
    </location>
</feature>
<feature type="signal peptide" evidence="1">
    <location>
        <begin position="1"/>
        <end position="22"/>
    </location>
</feature>
<evidence type="ECO:0000256" key="1">
    <source>
        <dbReference type="SAM" id="SignalP"/>
    </source>
</evidence>
<name>A0A9E2P015_9BACT</name>
<dbReference type="AlphaFoldDB" id="A0A9E2P015"/>